<gene>
    <name evidence="1" type="ORF">M427DRAFT_462342</name>
</gene>
<dbReference type="Proteomes" id="UP000070544">
    <property type="component" value="Unassembled WGS sequence"/>
</dbReference>
<dbReference type="EMBL" id="KQ965814">
    <property type="protein sequence ID" value="KXS10828.1"/>
    <property type="molecule type" value="Genomic_DNA"/>
</dbReference>
<protein>
    <submittedName>
        <fullName evidence="1">Uncharacterized protein</fullName>
    </submittedName>
</protein>
<accession>A0A139A2F9</accession>
<organism evidence="1 2">
    <name type="scientific">Gonapodya prolifera (strain JEL478)</name>
    <name type="common">Monoblepharis prolifera</name>
    <dbReference type="NCBI Taxonomy" id="1344416"/>
    <lineage>
        <taxon>Eukaryota</taxon>
        <taxon>Fungi</taxon>
        <taxon>Fungi incertae sedis</taxon>
        <taxon>Chytridiomycota</taxon>
        <taxon>Chytridiomycota incertae sedis</taxon>
        <taxon>Monoblepharidomycetes</taxon>
        <taxon>Monoblepharidales</taxon>
        <taxon>Gonapodyaceae</taxon>
        <taxon>Gonapodya</taxon>
    </lineage>
</organism>
<name>A0A139A2F9_GONPJ</name>
<sequence length="148" mass="16205">MGRWRGWWPIGELWVVCRRFPRRGGLSSGLGLVSASDTNMRAQLEHSTGRRGRGVRDFPNLRLRFPPSLSSTEPLLNVSRLRASPGCQVPLPSSLKMPVGPASCVTRLASSTACLPFPFTIHPNSLSARPIPTCVDFPVGSALVFFVY</sequence>
<evidence type="ECO:0000313" key="2">
    <source>
        <dbReference type="Proteomes" id="UP000070544"/>
    </source>
</evidence>
<reference evidence="1 2" key="1">
    <citation type="journal article" date="2015" name="Genome Biol. Evol.">
        <title>Phylogenomic analyses indicate that early fungi evolved digesting cell walls of algal ancestors of land plants.</title>
        <authorList>
            <person name="Chang Y."/>
            <person name="Wang S."/>
            <person name="Sekimoto S."/>
            <person name="Aerts A.L."/>
            <person name="Choi C."/>
            <person name="Clum A."/>
            <person name="LaButti K.M."/>
            <person name="Lindquist E.A."/>
            <person name="Yee Ngan C."/>
            <person name="Ohm R.A."/>
            <person name="Salamov A.A."/>
            <person name="Grigoriev I.V."/>
            <person name="Spatafora J.W."/>
            <person name="Berbee M.L."/>
        </authorList>
    </citation>
    <scope>NUCLEOTIDE SEQUENCE [LARGE SCALE GENOMIC DNA]</scope>
    <source>
        <strain evidence="1 2">JEL478</strain>
    </source>
</reference>
<proteinExistence type="predicted"/>
<keyword evidence="2" id="KW-1185">Reference proteome</keyword>
<evidence type="ECO:0000313" key="1">
    <source>
        <dbReference type="EMBL" id="KXS10828.1"/>
    </source>
</evidence>
<dbReference type="AlphaFoldDB" id="A0A139A2F9"/>